<dbReference type="GO" id="GO:0003677">
    <property type="term" value="F:DNA binding"/>
    <property type="evidence" value="ECO:0007669"/>
    <property type="project" value="InterPro"/>
</dbReference>
<evidence type="ECO:0000256" key="1">
    <source>
        <dbReference type="ARBA" id="ARBA00023172"/>
    </source>
</evidence>
<dbReference type="EMBL" id="FP885907">
    <property type="protein sequence ID" value="CBJ54320.1"/>
    <property type="molecule type" value="Genomic_DNA"/>
</dbReference>
<sequence>MGSNANWVGFGQFLRGFAEGCRFALHLDVIFFILPRNATTTEGTVGAISDSCESVTEIFRRLYQQAGVINGNASSARRTFAVMLHRQGRSPKLIQYLIGMSSLSAVKRLVESDPVRLATIVSGVI</sequence>
<evidence type="ECO:0000313" key="2">
    <source>
        <dbReference type="EMBL" id="CBJ54320.1"/>
    </source>
</evidence>
<accession>D8P5Y4</accession>
<proteinExistence type="predicted"/>
<dbReference type="InterPro" id="IPR011010">
    <property type="entry name" value="DNA_brk_join_enz"/>
</dbReference>
<gene>
    <name evidence="2" type="ORF">RCFBP_mp30234</name>
</gene>
<dbReference type="SUPFAM" id="SSF56349">
    <property type="entry name" value="DNA breaking-rejoining enzymes"/>
    <property type="match status" value="1"/>
</dbReference>
<geneLocation type="plasmid" evidence="2">
    <name>RCFBPv3_mp</name>
</geneLocation>
<name>D8P5Y4_RALSL</name>
<keyword evidence="1" id="KW-0233">DNA recombination</keyword>
<reference evidence="2" key="1">
    <citation type="journal article" date="2010" name="BMC Genomics">
        <title>Genomes of three tomato pathogens within the Ralstonia solanacearum species complex reveal significant evolutionary divergence.</title>
        <authorList>
            <person name="Remenant B."/>
            <person name="Coupat-Goutaland B."/>
            <person name="Guidot A."/>
            <person name="Cellier G."/>
            <person name="Wicker E."/>
            <person name="Allen C."/>
            <person name="Fegan M."/>
            <person name="Pruvost O."/>
            <person name="Elbaz M."/>
            <person name="Calteau A."/>
            <person name="Salvignol G."/>
            <person name="Mornico D."/>
            <person name="Mangenot S."/>
            <person name="Barbe V."/>
            <person name="Medigue C."/>
            <person name="Prior P."/>
        </authorList>
    </citation>
    <scope>NUCLEOTIDE SEQUENCE [LARGE SCALE GENOMIC DNA]</scope>
    <source>
        <strain evidence="2">CFBP2957</strain>
        <plasmid evidence="2">RCFBPv3_mp</plasmid>
    </source>
</reference>
<dbReference type="InterPro" id="IPR013762">
    <property type="entry name" value="Integrase-like_cat_sf"/>
</dbReference>
<organism evidence="2">
    <name type="scientific">Ralstonia solanacearum CFBP2957</name>
    <dbReference type="NCBI Taxonomy" id="859656"/>
    <lineage>
        <taxon>Bacteria</taxon>
        <taxon>Pseudomonadati</taxon>
        <taxon>Pseudomonadota</taxon>
        <taxon>Betaproteobacteria</taxon>
        <taxon>Burkholderiales</taxon>
        <taxon>Burkholderiaceae</taxon>
        <taxon>Ralstonia</taxon>
        <taxon>Ralstonia solanacearum species complex</taxon>
    </lineage>
</organism>
<dbReference type="GO" id="GO:0015074">
    <property type="term" value="P:DNA integration"/>
    <property type="evidence" value="ECO:0007669"/>
    <property type="project" value="InterPro"/>
</dbReference>
<dbReference type="GO" id="GO:0006310">
    <property type="term" value="P:DNA recombination"/>
    <property type="evidence" value="ECO:0007669"/>
    <property type="project" value="UniProtKB-KW"/>
</dbReference>
<reference evidence="2" key="2">
    <citation type="submission" date="2010-02" db="EMBL/GenBank/DDBJ databases">
        <authorList>
            <person name="Genoscope - CEA"/>
        </authorList>
    </citation>
    <scope>NUCLEOTIDE SEQUENCE</scope>
    <source>
        <strain evidence="2">CFBP2957</strain>
        <plasmid evidence="2">RCFBPv3_mp</plasmid>
    </source>
</reference>
<protein>
    <submittedName>
        <fullName evidence="2">Uncharacterized protein</fullName>
    </submittedName>
</protein>
<dbReference type="Gene3D" id="1.10.443.10">
    <property type="entry name" value="Intergrase catalytic core"/>
    <property type="match status" value="1"/>
</dbReference>
<dbReference type="AlphaFoldDB" id="D8P5Y4"/>
<keyword evidence="2" id="KW-0614">Plasmid</keyword>